<dbReference type="InterPro" id="IPR021235">
    <property type="entry name" value="DUF2637"/>
</dbReference>
<proteinExistence type="predicted"/>
<dbReference type="AlphaFoldDB" id="A0A8J3ZMM2"/>
<dbReference type="Pfam" id="PF10935">
    <property type="entry name" value="DUF2637"/>
    <property type="match status" value="1"/>
</dbReference>
<dbReference type="RefSeq" id="WP_204012800.1">
    <property type="nucleotide sequence ID" value="NZ_BOPG01000115.1"/>
</dbReference>
<feature type="region of interest" description="Disordered" evidence="1">
    <location>
        <begin position="139"/>
        <end position="184"/>
    </location>
</feature>
<keyword evidence="2" id="KW-1133">Transmembrane helix</keyword>
<gene>
    <name evidence="3" type="ORF">Vau01_118890</name>
</gene>
<feature type="region of interest" description="Disordered" evidence="1">
    <location>
        <begin position="232"/>
        <end position="278"/>
    </location>
</feature>
<dbReference type="Proteomes" id="UP000612585">
    <property type="component" value="Unassembled WGS sequence"/>
</dbReference>
<protein>
    <recommendedName>
        <fullName evidence="5">DUF2637 domain-containing protein</fullName>
    </recommendedName>
</protein>
<reference evidence="3" key="1">
    <citation type="submission" date="2021-01" db="EMBL/GenBank/DDBJ databases">
        <title>Whole genome shotgun sequence of Virgisporangium aurantiacum NBRC 16421.</title>
        <authorList>
            <person name="Komaki H."/>
            <person name="Tamura T."/>
        </authorList>
    </citation>
    <scope>NUCLEOTIDE SEQUENCE</scope>
    <source>
        <strain evidence="3">NBRC 16421</strain>
    </source>
</reference>
<keyword evidence="2" id="KW-0812">Transmembrane</keyword>
<evidence type="ECO:0000256" key="2">
    <source>
        <dbReference type="SAM" id="Phobius"/>
    </source>
</evidence>
<accession>A0A8J3ZMM2</accession>
<keyword evidence="2" id="KW-0472">Membrane</keyword>
<comment type="caution">
    <text evidence="3">The sequence shown here is derived from an EMBL/GenBank/DDBJ whole genome shotgun (WGS) entry which is preliminary data.</text>
</comment>
<evidence type="ECO:0000313" key="3">
    <source>
        <dbReference type="EMBL" id="GIJ64373.1"/>
    </source>
</evidence>
<organism evidence="3 4">
    <name type="scientific">Virgisporangium aurantiacum</name>
    <dbReference type="NCBI Taxonomy" id="175570"/>
    <lineage>
        <taxon>Bacteria</taxon>
        <taxon>Bacillati</taxon>
        <taxon>Actinomycetota</taxon>
        <taxon>Actinomycetes</taxon>
        <taxon>Micromonosporales</taxon>
        <taxon>Micromonosporaceae</taxon>
        <taxon>Virgisporangium</taxon>
    </lineage>
</organism>
<evidence type="ECO:0000256" key="1">
    <source>
        <dbReference type="SAM" id="MobiDB-lite"/>
    </source>
</evidence>
<feature type="transmembrane region" description="Helical" evidence="2">
    <location>
        <begin position="12"/>
        <end position="32"/>
    </location>
</feature>
<evidence type="ECO:0000313" key="4">
    <source>
        <dbReference type="Proteomes" id="UP000612585"/>
    </source>
</evidence>
<sequence>MEPTPRHGVADKATRIVAVVTVSGLAALAGWISYHHMLLLARRSGQTGVDAHAFPLTVDGLDLIGVLVLLADRRTGRRSGWLPWTVLSVGTIASISANIAVAPDNLVARAISGWSAVALLAAAKMLAHLFEPAEPAHRHPLPVTVTPDPSSSQISELPASEPPPDGATPVGDREWRLNNGNAAGRVPTTPAAYARWCAIWAATRDLPAATRDVARAHGVSLRTLQFIRSAGEAGQLTPPPPDRPDPVSAGPAEHAQRDLADPVGPEPDPQPDLTRQPV</sequence>
<keyword evidence="4" id="KW-1185">Reference proteome</keyword>
<evidence type="ECO:0008006" key="5">
    <source>
        <dbReference type="Google" id="ProtNLM"/>
    </source>
</evidence>
<name>A0A8J3ZMM2_9ACTN</name>
<dbReference type="EMBL" id="BOPG01000115">
    <property type="protein sequence ID" value="GIJ64373.1"/>
    <property type="molecule type" value="Genomic_DNA"/>
</dbReference>